<dbReference type="GO" id="GO:0016539">
    <property type="term" value="P:intein-mediated protein splicing"/>
    <property type="evidence" value="ECO:0007669"/>
    <property type="project" value="InterPro"/>
</dbReference>
<dbReference type="InterPro" id="IPR006141">
    <property type="entry name" value="Intein_N"/>
</dbReference>
<dbReference type="SUPFAM" id="SSF51294">
    <property type="entry name" value="Hedgehog/intein (Hint) domain"/>
    <property type="match status" value="1"/>
</dbReference>
<dbReference type="EMBL" id="LJEX02000136">
    <property type="protein sequence ID" value="OCO80488.1"/>
    <property type="molecule type" value="Genomic_DNA"/>
</dbReference>
<gene>
    <name evidence="1" type="ORF">AN695_0206340</name>
</gene>
<dbReference type="AlphaFoldDB" id="A0A2F0P8T8"/>
<dbReference type="Proteomes" id="UP000050489">
    <property type="component" value="Unassembled WGS sequence"/>
</dbReference>
<evidence type="ECO:0008006" key="3">
    <source>
        <dbReference type="Google" id="ProtNLM"/>
    </source>
</evidence>
<comment type="caution">
    <text evidence="1">The sequence shown here is derived from an EMBL/GenBank/DDBJ whole genome shotgun (WGS) entry which is preliminary data.</text>
</comment>
<dbReference type="PROSITE" id="PS50817">
    <property type="entry name" value="INTEIN_N_TER"/>
    <property type="match status" value="1"/>
</dbReference>
<dbReference type="Gene3D" id="2.170.16.10">
    <property type="entry name" value="Hedgehog/Intein (Hint) domain"/>
    <property type="match status" value="1"/>
</dbReference>
<sequence length="535" mass="59448">MLAKDYTSDEKRIVKNVIDRYENSGVFLIEPGDPVLTEFYDIQLKLAGVTAAAAPQFTQLWQQTKRVKRVAGRMSEANTSGAQPVYSIVRLDSTDGKRYQTDAIGSLPVQATNVTQTLGLFDGGADNVGKVEYKSDYVYTADCTIGASGDYPQSQTGGSFPVTVIYTFAQTVGQQTVYGAEIVTTQSYPKEMINDSPRNLYNQRMIKICLTRDDGDCDYRTGYDQDGTVKVPIKGNITYFGNIDLSNGKPVNASNTIYLIRTRAGGDPITPYGGYNIFNSAATRISGSNITWDLDWLKFNRVDFESGEMVYYVFKITLDVEGRSIAAFITNAPKESDPDRRLLNTVQIKPMQIIYGCLAEDTLILMQDGTEKPLNALTADEFVICGNNHPRRIENITTGQEQHYIDITARDQAAGEYRIKASLGHPFVTANGICLARELTSGMRLKTRHGECEITALSLQPGELTVYNLQLSADSPLQKTQCALSTFYANGVLVGDALVQHLYEDEYHQRPKNVLKMLPAEWRQDYHNMINAAEE</sequence>
<dbReference type="InterPro" id="IPR036844">
    <property type="entry name" value="Hint_dom_sf"/>
</dbReference>
<evidence type="ECO:0000313" key="1">
    <source>
        <dbReference type="EMBL" id="OCO80488.1"/>
    </source>
</evidence>
<evidence type="ECO:0000313" key="2">
    <source>
        <dbReference type="Proteomes" id="UP000050489"/>
    </source>
</evidence>
<name>A0A2F0P8T8_SERMA</name>
<protein>
    <recommendedName>
        <fullName evidence="3">Hint domain-containing protein</fullName>
    </recommendedName>
</protein>
<organism evidence="1 2">
    <name type="scientific">Serratia marcescens</name>
    <dbReference type="NCBI Taxonomy" id="615"/>
    <lineage>
        <taxon>Bacteria</taxon>
        <taxon>Pseudomonadati</taxon>
        <taxon>Pseudomonadota</taxon>
        <taxon>Gammaproteobacteria</taxon>
        <taxon>Enterobacterales</taxon>
        <taxon>Yersiniaceae</taxon>
        <taxon>Serratia</taxon>
    </lineage>
</organism>
<reference evidence="2" key="1">
    <citation type="submission" date="2016-04" db="EMBL/GenBank/DDBJ databases">
        <authorList>
            <person name="Osei Sekyere J."/>
            <person name="Sivertsen A."/>
            <person name="Pedersen A.T."/>
            <person name="Sundsfjord A."/>
        </authorList>
    </citation>
    <scope>NUCLEOTIDE SEQUENCE [LARGE SCALE GENOMIC DNA]</scope>
    <source>
        <strain evidence="2">945174350</strain>
    </source>
</reference>
<accession>A0A2F0P8T8</accession>
<proteinExistence type="predicted"/>
<dbReference type="RefSeq" id="WP_055316991.1">
    <property type="nucleotide sequence ID" value="NZ_CADDTT010000059.1"/>
</dbReference>